<gene>
    <name evidence="1" type="ORF">AVEN_2432_1</name>
</gene>
<accession>A0A4Y2IK89</accession>
<proteinExistence type="predicted"/>
<organism evidence="1 2">
    <name type="scientific">Araneus ventricosus</name>
    <name type="common">Orbweaver spider</name>
    <name type="synonym">Epeira ventricosa</name>
    <dbReference type="NCBI Taxonomy" id="182803"/>
    <lineage>
        <taxon>Eukaryota</taxon>
        <taxon>Metazoa</taxon>
        <taxon>Ecdysozoa</taxon>
        <taxon>Arthropoda</taxon>
        <taxon>Chelicerata</taxon>
        <taxon>Arachnida</taxon>
        <taxon>Araneae</taxon>
        <taxon>Araneomorphae</taxon>
        <taxon>Entelegynae</taxon>
        <taxon>Araneoidea</taxon>
        <taxon>Araneidae</taxon>
        <taxon>Araneus</taxon>
    </lineage>
</organism>
<name>A0A4Y2IK89_ARAVE</name>
<keyword evidence="2" id="KW-1185">Reference proteome</keyword>
<evidence type="ECO:0000313" key="2">
    <source>
        <dbReference type="Proteomes" id="UP000499080"/>
    </source>
</evidence>
<protein>
    <submittedName>
        <fullName evidence="1">Uncharacterized protein</fullName>
    </submittedName>
</protein>
<sequence length="95" mass="10028">MGDSPFKSSIILVLDVVRAVSSLGSSFILLQEGVASRSSERGCRSEMGENALATITKNCENVLKTARILSPRVERSGAARPGTAYFATTPLVVAL</sequence>
<reference evidence="1 2" key="1">
    <citation type="journal article" date="2019" name="Sci. Rep.">
        <title>Orb-weaving spider Araneus ventricosus genome elucidates the spidroin gene catalogue.</title>
        <authorList>
            <person name="Kono N."/>
            <person name="Nakamura H."/>
            <person name="Ohtoshi R."/>
            <person name="Moran D.A.P."/>
            <person name="Shinohara A."/>
            <person name="Yoshida Y."/>
            <person name="Fujiwara M."/>
            <person name="Mori M."/>
            <person name="Tomita M."/>
            <person name="Arakawa K."/>
        </authorList>
    </citation>
    <scope>NUCLEOTIDE SEQUENCE [LARGE SCALE GENOMIC DNA]</scope>
</reference>
<comment type="caution">
    <text evidence="1">The sequence shown here is derived from an EMBL/GenBank/DDBJ whole genome shotgun (WGS) entry which is preliminary data.</text>
</comment>
<dbReference type="AlphaFoldDB" id="A0A4Y2IK89"/>
<dbReference type="Proteomes" id="UP000499080">
    <property type="component" value="Unassembled WGS sequence"/>
</dbReference>
<evidence type="ECO:0000313" key="1">
    <source>
        <dbReference type="EMBL" id="GBM78147.1"/>
    </source>
</evidence>
<dbReference type="EMBL" id="BGPR01002735">
    <property type="protein sequence ID" value="GBM78147.1"/>
    <property type="molecule type" value="Genomic_DNA"/>
</dbReference>